<dbReference type="InterPro" id="IPR000182">
    <property type="entry name" value="GNAT_dom"/>
</dbReference>
<dbReference type="InterPro" id="IPR050832">
    <property type="entry name" value="Bact_Acetyltransf"/>
</dbReference>
<dbReference type="PROSITE" id="PS51186">
    <property type="entry name" value="GNAT"/>
    <property type="match status" value="1"/>
</dbReference>
<dbReference type="EMBL" id="VLLL01000006">
    <property type="protein sequence ID" value="TWJ11520.1"/>
    <property type="molecule type" value="Genomic_DNA"/>
</dbReference>
<dbReference type="PANTHER" id="PTHR43877:SF2">
    <property type="entry name" value="AMINOALKYLPHOSPHONATE N-ACETYLTRANSFERASE-RELATED"/>
    <property type="match status" value="1"/>
</dbReference>
<evidence type="ECO:0000256" key="1">
    <source>
        <dbReference type="ARBA" id="ARBA00022679"/>
    </source>
</evidence>
<comment type="caution">
    <text evidence="4">The sequence shown here is derived from an EMBL/GenBank/DDBJ whole genome shotgun (WGS) entry which is preliminary data.</text>
</comment>
<dbReference type="InterPro" id="IPR016181">
    <property type="entry name" value="Acyl_CoA_acyltransferase"/>
</dbReference>
<dbReference type="Pfam" id="PF13508">
    <property type="entry name" value="Acetyltransf_7"/>
    <property type="match status" value="1"/>
</dbReference>
<feature type="domain" description="N-acetyltransferase" evidence="3">
    <location>
        <begin position="27"/>
        <end position="186"/>
    </location>
</feature>
<keyword evidence="1 4" id="KW-0808">Transferase</keyword>
<keyword evidence="2 4" id="KW-0012">Acyltransferase</keyword>
<evidence type="ECO:0000259" key="3">
    <source>
        <dbReference type="PROSITE" id="PS51186"/>
    </source>
</evidence>
<dbReference type="SUPFAM" id="SSF55729">
    <property type="entry name" value="Acyl-CoA N-acyltransferases (Nat)"/>
    <property type="match status" value="1"/>
</dbReference>
<protein>
    <submittedName>
        <fullName evidence="4">L-amino acid N-acyltransferase YncA</fullName>
    </submittedName>
</protein>
<gene>
    <name evidence="4" type="ORF">LX16_2243</name>
</gene>
<keyword evidence="5" id="KW-1185">Reference proteome</keyword>
<proteinExistence type="predicted"/>
<dbReference type="AlphaFoldDB" id="A0A562V0S2"/>
<dbReference type="Proteomes" id="UP000321617">
    <property type="component" value="Unassembled WGS sequence"/>
</dbReference>
<sequence>MHSATAVGPDAAAETIEVLVDPPVTTALVDELTELWAKVTNSGGSVGFVAPVTEEGVRPHTVAILSRVIDGSDTLVALTKGGQIVAWCVLAANDSPPRQGWRNVRHVQVDPDSQGGGLGGRLLQAVEAVARGVLGLEALSLKVRTGTGAEEFYRRHGFVEVGRLPGAVKVAEDDYRDDIIMWRRLR</sequence>
<evidence type="ECO:0000313" key="5">
    <source>
        <dbReference type="Proteomes" id="UP000321617"/>
    </source>
</evidence>
<dbReference type="Gene3D" id="3.40.630.30">
    <property type="match status" value="1"/>
</dbReference>
<accession>A0A562V0S2</accession>
<evidence type="ECO:0000256" key="2">
    <source>
        <dbReference type="ARBA" id="ARBA00023315"/>
    </source>
</evidence>
<evidence type="ECO:0000313" key="4">
    <source>
        <dbReference type="EMBL" id="TWJ11520.1"/>
    </source>
</evidence>
<dbReference type="PANTHER" id="PTHR43877">
    <property type="entry name" value="AMINOALKYLPHOSPHONATE N-ACETYLTRANSFERASE-RELATED-RELATED"/>
    <property type="match status" value="1"/>
</dbReference>
<reference evidence="4 5" key="1">
    <citation type="journal article" date="2013" name="Stand. Genomic Sci.">
        <title>Genomic Encyclopedia of Type Strains, Phase I: The one thousand microbial genomes (KMG-I) project.</title>
        <authorList>
            <person name="Kyrpides N.C."/>
            <person name="Woyke T."/>
            <person name="Eisen J.A."/>
            <person name="Garrity G."/>
            <person name="Lilburn T.G."/>
            <person name="Beck B.J."/>
            <person name="Whitman W.B."/>
            <person name="Hugenholtz P."/>
            <person name="Klenk H.P."/>
        </authorList>
    </citation>
    <scope>NUCLEOTIDE SEQUENCE [LARGE SCALE GENOMIC DNA]</scope>
    <source>
        <strain evidence="4 5">DSM 45044</strain>
    </source>
</reference>
<organism evidence="4 5">
    <name type="scientific">Stackebrandtia albiflava</name>
    <dbReference type="NCBI Taxonomy" id="406432"/>
    <lineage>
        <taxon>Bacteria</taxon>
        <taxon>Bacillati</taxon>
        <taxon>Actinomycetota</taxon>
        <taxon>Actinomycetes</taxon>
        <taxon>Glycomycetales</taxon>
        <taxon>Glycomycetaceae</taxon>
        <taxon>Stackebrandtia</taxon>
    </lineage>
</organism>
<dbReference type="GO" id="GO:0016747">
    <property type="term" value="F:acyltransferase activity, transferring groups other than amino-acyl groups"/>
    <property type="evidence" value="ECO:0007669"/>
    <property type="project" value="InterPro"/>
</dbReference>
<name>A0A562V0S2_9ACTN</name>